<dbReference type="GeneID" id="81472287"/>
<accession>A0A7G9TAT5</accession>
<protein>
    <recommendedName>
        <fullName evidence="6">DUF3149 domain-containing protein</fullName>
    </recommendedName>
</protein>
<reference evidence="2 4" key="2">
    <citation type="submission" date="2020-08" db="EMBL/GenBank/DDBJ databases">
        <title>Streptomycin resistant and MDR strain, P. mexicana.</title>
        <authorList>
            <person name="Ganesh-kumar S."/>
            <person name="Zhe T."/>
            <person name="Yu Z."/>
            <person name="Min Y."/>
        </authorList>
    </citation>
    <scope>NUCLEOTIDE SEQUENCE [LARGE SCALE GENOMIC DNA]</scope>
    <source>
        <strain evidence="2 4">GTZY</strain>
    </source>
</reference>
<keyword evidence="1" id="KW-1133">Transmembrane helix</keyword>
<name>A0A7G9TAT5_PSEMX</name>
<dbReference type="EMBL" id="CP060731">
    <property type="protein sequence ID" value="QNN77210.1"/>
    <property type="molecule type" value="Genomic_DNA"/>
</dbReference>
<keyword evidence="1" id="KW-0812">Transmembrane</keyword>
<keyword evidence="4" id="KW-1185">Reference proteome</keyword>
<evidence type="ECO:0008006" key="6">
    <source>
        <dbReference type="Google" id="ProtNLM"/>
    </source>
</evidence>
<evidence type="ECO:0000313" key="2">
    <source>
        <dbReference type="EMBL" id="QND81320.1"/>
    </source>
</evidence>
<dbReference type="Proteomes" id="UP000515506">
    <property type="component" value="Chromosome"/>
</dbReference>
<evidence type="ECO:0000313" key="3">
    <source>
        <dbReference type="EMBL" id="QNN77210.1"/>
    </source>
</evidence>
<feature type="transmembrane region" description="Helical" evidence="1">
    <location>
        <begin position="12"/>
        <end position="35"/>
    </location>
</feature>
<dbReference type="RefSeq" id="WP_162109167.1">
    <property type="nucleotide sequence ID" value="NZ_CP060028.1"/>
</dbReference>
<evidence type="ECO:0000313" key="5">
    <source>
        <dbReference type="Proteomes" id="UP000515838"/>
    </source>
</evidence>
<evidence type="ECO:0000256" key="1">
    <source>
        <dbReference type="SAM" id="Phobius"/>
    </source>
</evidence>
<keyword evidence="1" id="KW-0472">Membrane</keyword>
<proteinExistence type="predicted"/>
<gene>
    <name evidence="2" type="ORF">H4W19_06020</name>
    <name evidence="3" type="ORF">IAE60_14970</name>
</gene>
<evidence type="ECO:0000313" key="4">
    <source>
        <dbReference type="Proteomes" id="UP000515506"/>
    </source>
</evidence>
<dbReference type="Proteomes" id="UP000515838">
    <property type="component" value="Chromosome"/>
</dbReference>
<dbReference type="AlphaFoldDB" id="A0A7G9TAT5"/>
<dbReference type="OrthoDB" id="5988360at2"/>
<dbReference type="EMBL" id="CP060028">
    <property type="protein sequence ID" value="QND81320.1"/>
    <property type="molecule type" value="Genomic_DNA"/>
</dbReference>
<reference evidence="3 5" key="1">
    <citation type="submission" date="2020-08" db="EMBL/GenBank/DDBJ databases">
        <title>Streptomycin Non-resistant strain, P. mexicana.</title>
        <authorList>
            <person name="Ganesh-Kumar S."/>
            <person name="Zhe T."/>
            <person name="Yu Z."/>
            <person name="Min Y."/>
        </authorList>
    </citation>
    <scope>NUCLEOTIDE SEQUENCE [LARGE SCALE GENOMIC DNA]</scope>
    <source>
        <strain evidence="3 5">GTZY2</strain>
    </source>
</reference>
<organism evidence="3 5">
    <name type="scientific">Pseudoxanthomonas mexicana</name>
    <dbReference type="NCBI Taxonomy" id="128785"/>
    <lineage>
        <taxon>Bacteria</taxon>
        <taxon>Pseudomonadati</taxon>
        <taxon>Pseudomonadota</taxon>
        <taxon>Gammaproteobacteria</taxon>
        <taxon>Lysobacterales</taxon>
        <taxon>Lysobacteraceae</taxon>
        <taxon>Pseudoxanthomonas</taxon>
    </lineage>
</organism>
<sequence>MHPVLREILMEPVGWLAIGGSIVMVGIAFAVAMFVRKKVREEEKRPPR</sequence>